<protein>
    <submittedName>
        <fullName evidence="1">Uncharacterized protein</fullName>
    </submittedName>
</protein>
<dbReference type="RefSeq" id="WP_028729027.1">
    <property type="nucleotide sequence ID" value="NZ_KE386763.1"/>
</dbReference>
<reference evidence="1 2" key="1">
    <citation type="submission" date="2013-04" db="EMBL/GenBank/DDBJ databases">
        <title>The Genome Sequence of Parabacteroides gordonii DSM 23371.</title>
        <authorList>
            <consortium name="The Broad Institute Genomics Platform"/>
            <person name="Earl A."/>
            <person name="Ward D."/>
            <person name="Feldgarden M."/>
            <person name="Gevers D."/>
            <person name="Martens E."/>
            <person name="Sakamoto M."/>
            <person name="Benno Y."/>
            <person name="Suzuki N."/>
            <person name="Matsunaga N."/>
            <person name="Koshihara K."/>
            <person name="Seki M."/>
            <person name="Komiya H."/>
            <person name="Walker B."/>
            <person name="Young S."/>
            <person name="Zeng Q."/>
            <person name="Gargeya S."/>
            <person name="Fitzgerald M."/>
            <person name="Haas B."/>
            <person name="Abouelleil A."/>
            <person name="Allen A.W."/>
            <person name="Alvarado L."/>
            <person name="Arachchi H.M."/>
            <person name="Berlin A.M."/>
            <person name="Chapman S.B."/>
            <person name="Gainer-Dewar J."/>
            <person name="Goldberg J."/>
            <person name="Griggs A."/>
            <person name="Gujja S."/>
            <person name="Hansen M."/>
            <person name="Howarth C."/>
            <person name="Imamovic A."/>
            <person name="Ireland A."/>
            <person name="Larimer J."/>
            <person name="McCowan C."/>
            <person name="Murphy C."/>
            <person name="Pearson M."/>
            <person name="Poon T.W."/>
            <person name="Priest M."/>
            <person name="Roberts A."/>
            <person name="Saif S."/>
            <person name="Shea T."/>
            <person name="Sisk P."/>
            <person name="Sykes S."/>
            <person name="Wortman J."/>
            <person name="Nusbaum C."/>
            <person name="Birren B."/>
        </authorList>
    </citation>
    <scope>NUCLEOTIDE SEQUENCE [LARGE SCALE GENOMIC DNA]</scope>
    <source>
        <strain evidence="1 2">MS-1</strain>
    </source>
</reference>
<proteinExistence type="predicted"/>
<dbReference type="STRING" id="1203610.HMPREF1536_04481"/>
<comment type="caution">
    <text evidence="1">The sequence shown here is derived from an EMBL/GenBank/DDBJ whole genome shotgun (WGS) entry which is preliminary data.</text>
</comment>
<dbReference type="EMBL" id="AQHW01000025">
    <property type="protein sequence ID" value="KKB49417.1"/>
    <property type="molecule type" value="Genomic_DNA"/>
</dbReference>
<gene>
    <name evidence="1" type="ORF">HMPREF1536_04481</name>
</gene>
<dbReference type="HOGENOM" id="CLU_1738771_0_0_10"/>
<dbReference type="AlphaFoldDB" id="A0A0F5IWB2"/>
<evidence type="ECO:0000313" key="2">
    <source>
        <dbReference type="Proteomes" id="UP000033035"/>
    </source>
</evidence>
<dbReference type="Proteomes" id="UP000033035">
    <property type="component" value="Unassembled WGS sequence"/>
</dbReference>
<dbReference type="PATRIC" id="fig|1203610.3.peg.4568"/>
<sequence>MATMRFSFAGVALRETETSSWIRTIADCLGIHMFSKMNPSGGMNNVGWDTTKQKEIQDLHHYAIRNLIPKAGVYQMNLLESLAQSASIYSPEELDSLYSGTNKKIEEINSHISGVLVSARELCKSGHQNWESVQSLRYHINRLSSIIQPV</sequence>
<accession>A0A0F5IWB2</accession>
<organism evidence="1 2">
    <name type="scientific">Parabacteroides gordonii MS-1 = DSM 23371</name>
    <dbReference type="NCBI Taxonomy" id="1203610"/>
    <lineage>
        <taxon>Bacteria</taxon>
        <taxon>Pseudomonadati</taxon>
        <taxon>Bacteroidota</taxon>
        <taxon>Bacteroidia</taxon>
        <taxon>Bacteroidales</taxon>
        <taxon>Tannerellaceae</taxon>
        <taxon>Parabacteroides</taxon>
    </lineage>
</organism>
<name>A0A0F5IWB2_9BACT</name>
<evidence type="ECO:0000313" key="1">
    <source>
        <dbReference type="EMBL" id="KKB49417.1"/>
    </source>
</evidence>
<keyword evidence="2" id="KW-1185">Reference proteome</keyword>